<dbReference type="GO" id="GO:0006355">
    <property type="term" value="P:regulation of DNA-templated transcription"/>
    <property type="evidence" value="ECO:0007669"/>
    <property type="project" value="UniProtKB-ARBA"/>
</dbReference>
<gene>
    <name evidence="2" type="ORF">A8O14_03830</name>
</gene>
<dbReference type="Proteomes" id="UP000078463">
    <property type="component" value="Chromosome"/>
</dbReference>
<dbReference type="CDD" id="cd05403">
    <property type="entry name" value="NT_KNTase_like"/>
    <property type="match status" value="1"/>
</dbReference>
<reference evidence="3" key="1">
    <citation type="submission" date="2016-05" db="EMBL/GenBank/DDBJ databases">
        <title>Polynucleobacter sp. QLW-P1FAT50C-4 genome.</title>
        <authorList>
            <person name="Hahn M.W."/>
        </authorList>
    </citation>
    <scope>NUCLEOTIDE SEQUENCE [LARGE SCALE GENOMIC DNA]</scope>
    <source>
        <strain evidence="3">QLW-P1FAT50C-4</strain>
    </source>
</reference>
<dbReference type="InterPro" id="IPR036388">
    <property type="entry name" value="WH-like_DNA-bd_sf"/>
</dbReference>
<evidence type="ECO:0000259" key="1">
    <source>
        <dbReference type="Pfam" id="PF18765"/>
    </source>
</evidence>
<proteinExistence type="predicted"/>
<feature type="domain" description="Polymerase beta nucleotidyltransferase" evidence="1">
    <location>
        <begin position="99"/>
        <end position="154"/>
    </location>
</feature>
<dbReference type="SUPFAM" id="SSF81301">
    <property type="entry name" value="Nucleotidyltransferase"/>
    <property type="match status" value="1"/>
</dbReference>
<name>A0A191UEI0_9BURK</name>
<dbReference type="AlphaFoldDB" id="A0A191UEI0"/>
<protein>
    <submittedName>
        <fullName evidence="2">DNA polymerase subunit beta</fullName>
    </submittedName>
</protein>
<accession>A0A191UEI0</accession>
<dbReference type="KEGG" id="pwu:A8O14_03830"/>
<dbReference type="InterPro" id="IPR043519">
    <property type="entry name" value="NT_sf"/>
</dbReference>
<organism evidence="2 3">
    <name type="scientific">Polynucleobacter wuianus</name>
    <dbReference type="NCBI Taxonomy" id="1743168"/>
    <lineage>
        <taxon>Bacteria</taxon>
        <taxon>Pseudomonadati</taxon>
        <taxon>Pseudomonadota</taxon>
        <taxon>Betaproteobacteria</taxon>
        <taxon>Burkholderiales</taxon>
        <taxon>Burkholderiaceae</taxon>
        <taxon>Polynucleobacter</taxon>
    </lineage>
</organism>
<evidence type="ECO:0000313" key="3">
    <source>
        <dbReference type="Proteomes" id="UP000078463"/>
    </source>
</evidence>
<keyword evidence="3" id="KW-1185">Reference proteome</keyword>
<dbReference type="EMBL" id="CP015922">
    <property type="protein sequence ID" value="ANI99301.1"/>
    <property type="molecule type" value="Genomic_DNA"/>
</dbReference>
<dbReference type="InterPro" id="IPR036390">
    <property type="entry name" value="WH_DNA-bd_sf"/>
</dbReference>
<dbReference type="InterPro" id="IPR041633">
    <property type="entry name" value="Polbeta"/>
</dbReference>
<dbReference type="Gene3D" id="1.10.10.10">
    <property type="entry name" value="Winged helix-like DNA-binding domain superfamily/Winged helix DNA-binding domain"/>
    <property type="match status" value="1"/>
</dbReference>
<sequence length="209" mass="23325">MSTLSSVLFTEYRSRVLGLLLLHPERSYYLREIARITATVPGTLKRELDKLSEVGLLTVKKVGNQNHYQANQGCPIYEELSNVLRKTSGLSDVLIDALLPLSEKLQSAFVFGSVASGKVNSKSDIDLLLIGEVSYAEVVLLMHPLQEKLGREISPKIFAAKEWKRLMKDNGAFVHDVLSKPKLFIIGNDQQLNSTEAPHHTTKPNRNQS</sequence>
<dbReference type="Gene3D" id="3.30.460.10">
    <property type="entry name" value="Beta Polymerase, domain 2"/>
    <property type="match status" value="1"/>
</dbReference>
<dbReference type="SUPFAM" id="SSF46785">
    <property type="entry name" value="Winged helix' DNA-binding domain"/>
    <property type="match status" value="1"/>
</dbReference>
<dbReference type="CDD" id="cd00090">
    <property type="entry name" value="HTH_ARSR"/>
    <property type="match status" value="1"/>
</dbReference>
<dbReference type="Pfam" id="PF18765">
    <property type="entry name" value="Polbeta"/>
    <property type="match status" value="1"/>
</dbReference>
<dbReference type="OrthoDB" id="8223306at2"/>
<dbReference type="RefSeq" id="WP_068948305.1">
    <property type="nucleotide sequence ID" value="NZ_CP015922.1"/>
</dbReference>
<evidence type="ECO:0000313" key="2">
    <source>
        <dbReference type="EMBL" id="ANI99301.1"/>
    </source>
</evidence>
<dbReference type="InterPro" id="IPR011991">
    <property type="entry name" value="ArsR-like_HTH"/>
</dbReference>